<feature type="transmembrane region" description="Helical" evidence="1">
    <location>
        <begin position="35"/>
        <end position="66"/>
    </location>
</feature>
<reference evidence="3" key="1">
    <citation type="submission" date="2016-05" db="EMBL/GenBank/DDBJ databases">
        <title>Comparative genomics of biotechnologically important yeasts.</title>
        <authorList>
            <consortium name="DOE Joint Genome Institute"/>
            <person name="Riley R."/>
            <person name="Haridas S."/>
            <person name="Wolfe K.H."/>
            <person name="Lopes M.R."/>
            <person name="Hittinger C.T."/>
            <person name="Goker M."/>
            <person name="Salamov A."/>
            <person name="Wisecaver J."/>
            <person name="Long T.M."/>
            <person name="Aerts A.L."/>
            <person name="Barry K."/>
            <person name="Choi C."/>
            <person name="Clum A."/>
            <person name="Coughlan A.Y."/>
            <person name="Deshpande S."/>
            <person name="Douglass A.P."/>
            <person name="Hanson S.J."/>
            <person name="Klenk H.-P."/>
            <person name="Labutti K."/>
            <person name="Lapidus A."/>
            <person name="Lindquist E."/>
            <person name="Lipzen A."/>
            <person name="Meier-Kolthoff J.P."/>
            <person name="Ohm R.A."/>
            <person name="Otillar R.P."/>
            <person name="Pangilinan J."/>
            <person name="Peng Y."/>
            <person name="Rokas A."/>
            <person name="Rosa C.A."/>
            <person name="Scheuner C."/>
            <person name="Sibirny A.A."/>
            <person name="Slot J.C."/>
            <person name="Stielow J.B."/>
            <person name="Sun H."/>
            <person name="Kurtzman C.P."/>
            <person name="Blackwell M."/>
            <person name="Grigoriev I.V."/>
            <person name="Jeffries T.W."/>
        </authorList>
    </citation>
    <scope>NUCLEOTIDE SEQUENCE [LARGE SCALE GENOMIC DNA]</scope>
    <source>
        <strain evidence="3">NRRL Y-2460</strain>
    </source>
</reference>
<evidence type="ECO:0000256" key="1">
    <source>
        <dbReference type="SAM" id="Phobius"/>
    </source>
</evidence>
<dbReference type="AlphaFoldDB" id="A0A1E4TMU8"/>
<gene>
    <name evidence="2" type="ORF">PACTADRAFT_22070</name>
</gene>
<accession>A0A1E4TMU8</accession>
<dbReference type="GO" id="GO:0005886">
    <property type="term" value="C:plasma membrane"/>
    <property type="evidence" value="ECO:0007669"/>
    <property type="project" value="TreeGrafter"/>
</dbReference>
<dbReference type="Proteomes" id="UP000094236">
    <property type="component" value="Unassembled WGS sequence"/>
</dbReference>
<evidence type="ECO:0000313" key="2">
    <source>
        <dbReference type="EMBL" id="ODV93074.1"/>
    </source>
</evidence>
<dbReference type="PANTHER" id="PTHR40018">
    <property type="entry name" value="[PSI+] INDUCTION PROTEIN 2"/>
    <property type="match status" value="1"/>
</dbReference>
<keyword evidence="3" id="KW-1185">Reference proteome</keyword>
<protein>
    <submittedName>
        <fullName evidence="2">Uncharacterized protein</fullName>
    </submittedName>
</protein>
<evidence type="ECO:0000313" key="3">
    <source>
        <dbReference type="Proteomes" id="UP000094236"/>
    </source>
</evidence>
<dbReference type="InterPro" id="IPR037504">
    <property type="entry name" value="PSI_induc_2"/>
</dbReference>
<name>A0A1E4TMU8_PACTA</name>
<feature type="non-terminal residue" evidence="2">
    <location>
        <position position="1"/>
    </location>
</feature>
<keyword evidence="1" id="KW-1133">Transmembrane helix</keyword>
<organism evidence="2 3">
    <name type="scientific">Pachysolen tannophilus NRRL Y-2460</name>
    <dbReference type="NCBI Taxonomy" id="669874"/>
    <lineage>
        <taxon>Eukaryota</taxon>
        <taxon>Fungi</taxon>
        <taxon>Dikarya</taxon>
        <taxon>Ascomycota</taxon>
        <taxon>Saccharomycotina</taxon>
        <taxon>Pichiomycetes</taxon>
        <taxon>Pachysolenaceae</taxon>
        <taxon>Pachysolen</taxon>
    </lineage>
</organism>
<keyword evidence="1" id="KW-0472">Membrane</keyword>
<keyword evidence="1" id="KW-0812">Transmembrane</keyword>
<proteinExistence type="predicted"/>
<dbReference type="EMBL" id="KV454040">
    <property type="protein sequence ID" value="ODV93074.1"/>
    <property type="molecule type" value="Genomic_DNA"/>
</dbReference>
<sequence length="77" mass="8173">ISQTVSKRSFTSSVVSTADSFKSWDTCMDNKTCKIIAIVGIVLASLVGLWLICTVFSLLCCGVSYLTNFCCGCCSAA</sequence>
<dbReference type="STRING" id="669874.A0A1E4TMU8"/>
<dbReference type="OrthoDB" id="3980401at2759"/>
<dbReference type="PANTHER" id="PTHR40018:SF1">
    <property type="entry name" value="[PSI+] INDUCTION PROTEIN 2"/>
    <property type="match status" value="1"/>
</dbReference>
<feature type="non-terminal residue" evidence="2">
    <location>
        <position position="77"/>
    </location>
</feature>
<dbReference type="GO" id="GO:0005935">
    <property type="term" value="C:cellular bud neck"/>
    <property type="evidence" value="ECO:0007669"/>
    <property type="project" value="TreeGrafter"/>
</dbReference>